<comment type="caution">
    <text evidence="2">The sequence shown here is derived from an EMBL/GenBank/DDBJ whole genome shotgun (WGS) entry which is preliminary data.</text>
</comment>
<evidence type="ECO:0000313" key="2">
    <source>
        <dbReference type="EMBL" id="RED93007.1"/>
    </source>
</evidence>
<dbReference type="PROSITE" id="PS51820">
    <property type="entry name" value="PA14"/>
    <property type="match status" value="1"/>
</dbReference>
<dbReference type="GO" id="GO:0016787">
    <property type="term" value="F:hydrolase activity"/>
    <property type="evidence" value="ECO:0007669"/>
    <property type="project" value="InterPro"/>
</dbReference>
<dbReference type="InterPro" id="IPR037524">
    <property type="entry name" value="PA14/GLEYA"/>
</dbReference>
<keyword evidence="3" id="KW-1185">Reference proteome</keyword>
<dbReference type="Pfam" id="PF07691">
    <property type="entry name" value="PA14"/>
    <property type="match status" value="1"/>
</dbReference>
<dbReference type="Pfam" id="PF06439">
    <property type="entry name" value="3keto-disac_hyd"/>
    <property type="match status" value="1"/>
</dbReference>
<dbReference type="SUPFAM" id="SSF56988">
    <property type="entry name" value="Anthrax protective antigen"/>
    <property type="match status" value="1"/>
</dbReference>
<dbReference type="OrthoDB" id="938897at2"/>
<dbReference type="Gene3D" id="3.90.182.10">
    <property type="entry name" value="Toxin - Anthrax Protective Antigen,domain 1"/>
    <property type="match status" value="1"/>
</dbReference>
<name>A0A3D9KX05_MARFU</name>
<sequence length="637" mass="71920">MIHRPSPFALDKATGNHTNVSTFMKQKIILGLIFCQLLYSCSQDTTQSEEKAQTKAAPAAKKPLSIPYSEIKDLSGFKPTGDNWQEVGGVKANYTEKHHIEIQEGTGIIVNTNDQEKNKHLLTDWEHGDLELDIEFLIPKGSNSGLYFMGRYEIQLLDSWGVKKMKYSDCGSVYQRWDTSRPKGQEGYEGTPANVNASKAPGLWQHFNILFRAPRFDENGNKIANAKFERVIHNGTLIHENVEVTGPTRAARFGDEKPTGPLLIQGDHGPVAFRNIRYKKYHQQELKLTDLTYDYYEGEFRKVPHFDTLTPVKSAKAEGFYPQKHTNSKNYFAIDYQGTVEVPVTGDYIFHIKADEGAMFYIDDSLVVDNNGPHGYRTRSGSIKLTKGSHSLRLGFMQYKWVMGLSVKVEGPGIPLQYFYSEKIDDHNIPPHPMVINPENEPRMQRGFMEVNGNKHTHVIAVGHPENLHYAIDLQDASILHVWRGDFADVAGMWHSRGHSQLMATAGPGVALGNTPDLAQYEGDDWPSASQIEYKAYQLNENRQPVFEYMLEGKVITDHLMPADQKLTRMLSAPGLDDLWVRIAAGTNIEPISEGVYRIDGNYYIECSSSDIKQMSEGDLQQLMIPVSPKAEYSLIW</sequence>
<reference evidence="2 3" key="1">
    <citation type="submission" date="2018-07" db="EMBL/GenBank/DDBJ databases">
        <title>Genomic Encyclopedia of Type Strains, Phase IV (KMG-IV): sequencing the most valuable type-strain genomes for metagenomic binning, comparative biology and taxonomic classification.</title>
        <authorList>
            <person name="Goeker M."/>
        </authorList>
    </citation>
    <scope>NUCLEOTIDE SEQUENCE [LARGE SCALE GENOMIC DNA]</scope>
    <source>
        <strain evidence="2 3">DSM 4134</strain>
    </source>
</reference>
<accession>A0A3D9KX05</accession>
<organism evidence="2 3">
    <name type="scientific">Marinoscillum furvescens DSM 4134</name>
    <dbReference type="NCBI Taxonomy" id="1122208"/>
    <lineage>
        <taxon>Bacteria</taxon>
        <taxon>Pseudomonadati</taxon>
        <taxon>Bacteroidota</taxon>
        <taxon>Cytophagia</taxon>
        <taxon>Cytophagales</taxon>
        <taxon>Reichenbachiellaceae</taxon>
        <taxon>Marinoscillum</taxon>
    </lineage>
</organism>
<dbReference type="Proteomes" id="UP000256779">
    <property type="component" value="Unassembled WGS sequence"/>
</dbReference>
<dbReference type="EMBL" id="QREG01000027">
    <property type="protein sequence ID" value="RED93007.1"/>
    <property type="molecule type" value="Genomic_DNA"/>
</dbReference>
<proteinExistence type="predicted"/>
<dbReference type="AlphaFoldDB" id="A0A3D9KX05"/>
<dbReference type="InterPro" id="IPR010496">
    <property type="entry name" value="AL/BT2_dom"/>
</dbReference>
<gene>
    <name evidence="2" type="ORF">C7460_12731</name>
</gene>
<dbReference type="Gene3D" id="2.60.120.560">
    <property type="entry name" value="Exo-inulinase, domain 1"/>
    <property type="match status" value="1"/>
</dbReference>
<evidence type="ECO:0000313" key="3">
    <source>
        <dbReference type="Proteomes" id="UP000256779"/>
    </source>
</evidence>
<feature type="domain" description="PA14" evidence="1">
    <location>
        <begin position="286"/>
        <end position="423"/>
    </location>
</feature>
<evidence type="ECO:0000259" key="1">
    <source>
        <dbReference type="PROSITE" id="PS51820"/>
    </source>
</evidence>
<dbReference type="InterPro" id="IPR011658">
    <property type="entry name" value="PA14_dom"/>
</dbReference>
<dbReference type="SMART" id="SM00758">
    <property type="entry name" value="PA14"/>
    <property type="match status" value="1"/>
</dbReference>
<protein>
    <submittedName>
        <fullName evidence="2">PA14 domain-containing protein</fullName>
    </submittedName>
</protein>